<organism evidence="2 3">
    <name type="scientific">Macrophomina phaseolina</name>
    <dbReference type="NCBI Taxonomy" id="35725"/>
    <lineage>
        <taxon>Eukaryota</taxon>
        <taxon>Fungi</taxon>
        <taxon>Dikarya</taxon>
        <taxon>Ascomycota</taxon>
        <taxon>Pezizomycotina</taxon>
        <taxon>Dothideomycetes</taxon>
        <taxon>Dothideomycetes incertae sedis</taxon>
        <taxon>Botryosphaeriales</taxon>
        <taxon>Botryosphaeriaceae</taxon>
        <taxon>Macrophomina</taxon>
    </lineage>
</organism>
<gene>
    <name evidence="2" type="ORF">B0J12DRAFT_711693</name>
</gene>
<reference evidence="2 3" key="1">
    <citation type="journal article" date="2021" name="Nat. Commun.">
        <title>Genetic determinants of endophytism in the Arabidopsis root mycobiome.</title>
        <authorList>
            <person name="Mesny F."/>
            <person name="Miyauchi S."/>
            <person name="Thiergart T."/>
            <person name="Pickel B."/>
            <person name="Atanasova L."/>
            <person name="Karlsson M."/>
            <person name="Huettel B."/>
            <person name="Barry K.W."/>
            <person name="Haridas S."/>
            <person name="Chen C."/>
            <person name="Bauer D."/>
            <person name="Andreopoulos W."/>
            <person name="Pangilinan J."/>
            <person name="LaButti K."/>
            <person name="Riley R."/>
            <person name="Lipzen A."/>
            <person name="Clum A."/>
            <person name="Drula E."/>
            <person name="Henrissat B."/>
            <person name="Kohler A."/>
            <person name="Grigoriev I.V."/>
            <person name="Martin F.M."/>
            <person name="Hacquard S."/>
        </authorList>
    </citation>
    <scope>NUCLEOTIDE SEQUENCE [LARGE SCALE GENOMIC DNA]</scope>
    <source>
        <strain evidence="2 3">MPI-SDFR-AT-0080</strain>
    </source>
</reference>
<dbReference type="EMBL" id="JAGTJR010000017">
    <property type="protein sequence ID" value="KAH7046774.1"/>
    <property type="molecule type" value="Genomic_DNA"/>
</dbReference>
<comment type="similarity">
    <text evidence="1">Belongs to the glycosyl hydrolase 1 family.</text>
</comment>
<dbReference type="GO" id="GO:0016787">
    <property type="term" value="F:hydrolase activity"/>
    <property type="evidence" value="ECO:0007669"/>
    <property type="project" value="UniProtKB-KW"/>
</dbReference>
<dbReference type="SUPFAM" id="SSF51445">
    <property type="entry name" value="(Trans)glycosidases"/>
    <property type="match status" value="1"/>
</dbReference>
<accession>A0ABQ8G772</accession>
<comment type="caution">
    <text evidence="2">The sequence shown here is derived from an EMBL/GenBank/DDBJ whole genome shotgun (WGS) entry which is preliminary data.</text>
</comment>
<dbReference type="Pfam" id="PF00232">
    <property type="entry name" value="Glyco_hydro_1"/>
    <property type="match status" value="1"/>
</dbReference>
<dbReference type="PANTHER" id="PTHR10353:SF53">
    <property type="entry name" value="BETA-1,4-GLUCOSIDASE (EUROFUNG)"/>
    <property type="match status" value="1"/>
</dbReference>
<sequence>MKDHTFSALLSVSWAQQVYFTVQGPSRREDCSSTPELVEPYYYTRSFGFTQTETIRTATPAPNLEPTAPANFSRGIYSTTVSPTPILSTELLLPPPLYFGPKDCYKIPKGFILAVAGAAAQVEGAVAHEGRSPSAPDVLSELLTAGGIPAGALIGGAITNGYTAAENYYLYRQDIDRLAAMGIKVYSFSISWTRILPFALPGSPVNSNGLEHYDNLINYAITKGVQPVVILLHMDTPLQFFGDNYLEGIRQRPYYGYFNMGYQNETFEEAFVKYGKIIMSQFADRVPIWVTVNELQTGCVSGPSIDHIIKAHARLHHFYHDELHGTGKITMKMAWTPGVPQDPKNEAHLAAVQHYNDLLAGTFLNPLVLGQDYPDAFKKAIQDYVALSAEDLAYLNGTMGILSFDGYSAVSVFPAVPDLDICATDNATTSRYYPTCVGTTQRRADGWLMGFHTDYLMYATPTYVRTQLNYIWATYGTPIAITEFGLPMNVDGVLDLPSIRYDVLRSEYYLSYLTEVLKAIWEDGVDVLGVFAWSWVDTWEWGTYAHQFGLQYNNRTTQERTYKRSFFDFLDFVENRRL</sequence>
<dbReference type="PANTHER" id="PTHR10353">
    <property type="entry name" value="GLYCOSYL HYDROLASE"/>
    <property type="match status" value="1"/>
</dbReference>
<keyword evidence="2" id="KW-0378">Hydrolase</keyword>
<dbReference type="InterPro" id="IPR017853">
    <property type="entry name" value="GH"/>
</dbReference>
<evidence type="ECO:0000313" key="3">
    <source>
        <dbReference type="Proteomes" id="UP000774617"/>
    </source>
</evidence>
<keyword evidence="3" id="KW-1185">Reference proteome</keyword>
<evidence type="ECO:0000313" key="2">
    <source>
        <dbReference type="EMBL" id="KAH7046774.1"/>
    </source>
</evidence>
<name>A0ABQ8G772_9PEZI</name>
<dbReference type="PRINTS" id="PR00131">
    <property type="entry name" value="GLHYDRLASE1"/>
</dbReference>
<dbReference type="InterPro" id="IPR001360">
    <property type="entry name" value="Glyco_hydro_1"/>
</dbReference>
<dbReference type="Proteomes" id="UP000774617">
    <property type="component" value="Unassembled WGS sequence"/>
</dbReference>
<protein>
    <submittedName>
        <fullName evidence="2">Glycoside hydrolase family 1 protein</fullName>
    </submittedName>
</protein>
<proteinExistence type="inferred from homology"/>
<evidence type="ECO:0000256" key="1">
    <source>
        <dbReference type="RuleBase" id="RU003690"/>
    </source>
</evidence>
<dbReference type="Gene3D" id="3.20.20.80">
    <property type="entry name" value="Glycosidases"/>
    <property type="match status" value="1"/>
</dbReference>